<dbReference type="KEGG" id="smao:CAG99_07505"/>
<dbReference type="Proteomes" id="UP000194218">
    <property type="component" value="Chromosome"/>
</dbReference>
<dbReference type="AlphaFoldDB" id="A0A1W7CWK7"/>
<protein>
    <submittedName>
        <fullName evidence="1">Uncharacterized protein</fullName>
    </submittedName>
</protein>
<sequence>MANLTLKLTGREDVRLCMPGGSRPSGTAVSAVPAARPAAVALRAAAGERPIQAPAAAVVARTDAYAITVDVAGAGNQIFGHQKTQLHTMWALRGLDPWSDPA</sequence>
<gene>
    <name evidence="1" type="ORF">CAG99_07505</name>
</gene>
<name>A0A1W7CWK7_9ACTN</name>
<evidence type="ECO:0000313" key="2">
    <source>
        <dbReference type="Proteomes" id="UP000194218"/>
    </source>
</evidence>
<evidence type="ECO:0000313" key="1">
    <source>
        <dbReference type="EMBL" id="ARQ68720.1"/>
    </source>
</evidence>
<accession>A0A1W7CWK7</accession>
<reference evidence="1 2" key="1">
    <citation type="submission" date="2017-05" db="EMBL/GenBank/DDBJ databases">
        <title>Complete genome sequence of Streptomyces sp. SCSIO 03032 revealed the diverse biosynthetic pathways for its bioactive secondary metabolites.</title>
        <authorList>
            <person name="Ma L."/>
            <person name="Zhu Y."/>
            <person name="Zhang W."/>
            <person name="Zhang G."/>
            <person name="Tian X."/>
            <person name="Zhang S."/>
            <person name="Zhang C."/>
        </authorList>
    </citation>
    <scope>NUCLEOTIDE SEQUENCE [LARGE SCALE GENOMIC DNA]</scope>
    <source>
        <strain evidence="1 2">SCSIO 03032</strain>
    </source>
</reference>
<organism evidence="1 2">
    <name type="scientific">Streptomyces marincola</name>
    <dbReference type="NCBI Taxonomy" id="2878388"/>
    <lineage>
        <taxon>Bacteria</taxon>
        <taxon>Bacillati</taxon>
        <taxon>Actinomycetota</taxon>
        <taxon>Actinomycetes</taxon>
        <taxon>Kitasatosporales</taxon>
        <taxon>Streptomycetaceae</taxon>
        <taxon>Streptomyces</taxon>
    </lineage>
</organism>
<dbReference type="OrthoDB" id="4305932at2"/>
<proteinExistence type="predicted"/>
<dbReference type="RefSeq" id="WP_086158229.1">
    <property type="nucleotide sequence ID" value="NZ_CP021121.1"/>
</dbReference>
<dbReference type="EMBL" id="CP021121">
    <property type="protein sequence ID" value="ARQ68720.1"/>
    <property type="molecule type" value="Genomic_DNA"/>
</dbReference>
<keyword evidence="2" id="KW-1185">Reference proteome</keyword>